<proteinExistence type="predicted"/>
<sequence>MELRQVWTKCMPEKLQPAIERCTYDTPLNKLADSADDWIKNWQEDENRSIESIKEEARRTINLQMERLARMFESISDIFDQLPSDLQQ</sequence>
<dbReference type="AlphaFoldDB" id="A0A5K3G2E8"/>
<name>A0A5K3G2E8_MESCO</name>
<reference evidence="1" key="1">
    <citation type="submission" date="2019-11" db="UniProtKB">
        <authorList>
            <consortium name="WormBaseParasite"/>
        </authorList>
    </citation>
    <scope>IDENTIFICATION</scope>
</reference>
<organism evidence="1">
    <name type="scientific">Mesocestoides corti</name>
    <name type="common">Flatworm</name>
    <dbReference type="NCBI Taxonomy" id="53468"/>
    <lineage>
        <taxon>Eukaryota</taxon>
        <taxon>Metazoa</taxon>
        <taxon>Spiralia</taxon>
        <taxon>Lophotrochozoa</taxon>
        <taxon>Platyhelminthes</taxon>
        <taxon>Cestoda</taxon>
        <taxon>Eucestoda</taxon>
        <taxon>Cyclophyllidea</taxon>
        <taxon>Mesocestoididae</taxon>
        <taxon>Mesocestoides</taxon>
    </lineage>
</organism>
<protein>
    <submittedName>
        <fullName evidence="1">DHC_N2 domain-containing protein</fullName>
    </submittedName>
</protein>
<dbReference type="WBParaSite" id="MCU_014622-RA">
    <property type="protein sequence ID" value="MCU_014622-RA"/>
    <property type="gene ID" value="MCU_014622"/>
</dbReference>
<accession>A0A5K3G2E8</accession>
<evidence type="ECO:0000313" key="1">
    <source>
        <dbReference type="WBParaSite" id="MCU_014622-RA"/>
    </source>
</evidence>